<dbReference type="SUPFAM" id="SSF51658">
    <property type="entry name" value="Xylose isomerase-like"/>
    <property type="match status" value="1"/>
</dbReference>
<dbReference type="AlphaFoldDB" id="A0A1J4SAS2"/>
<evidence type="ECO:0000259" key="1">
    <source>
        <dbReference type="Pfam" id="PF01261"/>
    </source>
</evidence>
<sequence length="261" mass="29516">MTKSKIGVQLYTLRDYTKTPSDIAQTLKKVREMGYEVVEVSALGPIDPKELRKILNSEGLYACSTHAGYDTIVKETGKVIEEHKILGAPHVVCPGLPGELHNADGYKKVAQELTRAGEILNKEKLILSYHNHGIEFEKYAEVGSVRGDKLGIEILFGESDPRYLKAELDTYWVQYGGADPAQWCLKLKNRLPLLHCKDMGIKENKPIMMEVGEGNLNWKAIFEVCKKAGVEWYLVEQDICQRDPFESLKISLDNMKKMNLM</sequence>
<dbReference type="PANTHER" id="PTHR12110:SF41">
    <property type="entry name" value="INOSOSE DEHYDRATASE"/>
    <property type="match status" value="1"/>
</dbReference>
<organism evidence="2 3">
    <name type="scientific">Candidatus Desantisbacteria bacterium CG1_02_38_46</name>
    <dbReference type="NCBI Taxonomy" id="1817893"/>
    <lineage>
        <taxon>Bacteria</taxon>
        <taxon>Candidatus Desantisiibacteriota</taxon>
    </lineage>
</organism>
<dbReference type="STRING" id="1817893.AUJ66_05955"/>
<dbReference type="Gene3D" id="3.20.20.150">
    <property type="entry name" value="Divalent-metal-dependent TIM barrel enzymes"/>
    <property type="match status" value="1"/>
</dbReference>
<comment type="caution">
    <text evidence="2">The sequence shown here is derived from an EMBL/GenBank/DDBJ whole genome shotgun (WGS) entry which is preliminary data.</text>
</comment>
<keyword evidence="2" id="KW-0413">Isomerase</keyword>
<proteinExistence type="predicted"/>
<name>A0A1J4SAS2_9BACT</name>
<accession>A0A1J4SAS2</accession>
<dbReference type="EMBL" id="MNUO01000093">
    <property type="protein sequence ID" value="OIN96499.1"/>
    <property type="molecule type" value="Genomic_DNA"/>
</dbReference>
<protein>
    <submittedName>
        <fullName evidence="2">Xylose isomerase</fullName>
    </submittedName>
</protein>
<reference evidence="2 3" key="1">
    <citation type="journal article" date="2016" name="Environ. Microbiol.">
        <title>Genomic resolution of a cold subsurface aquifer community provides metabolic insights for novel microbes adapted to high CO concentrations.</title>
        <authorList>
            <person name="Probst A.J."/>
            <person name="Castelle C.J."/>
            <person name="Singh A."/>
            <person name="Brown C.T."/>
            <person name="Anantharaman K."/>
            <person name="Sharon I."/>
            <person name="Hug L.A."/>
            <person name="Burstein D."/>
            <person name="Emerson J.B."/>
            <person name="Thomas B.C."/>
            <person name="Banfield J.F."/>
        </authorList>
    </citation>
    <scope>NUCLEOTIDE SEQUENCE [LARGE SCALE GENOMIC DNA]</scope>
    <source>
        <strain evidence="2">CG1_02_38_46</strain>
    </source>
</reference>
<feature type="domain" description="Xylose isomerase-like TIM barrel" evidence="1">
    <location>
        <begin position="28"/>
        <end position="238"/>
    </location>
</feature>
<dbReference type="InterPro" id="IPR050312">
    <property type="entry name" value="IolE/XylAMocC-like"/>
</dbReference>
<evidence type="ECO:0000313" key="2">
    <source>
        <dbReference type="EMBL" id="OIN96499.1"/>
    </source>
</evidence>
<gene>
    <name evidence="2" type="ORF">AUJ66_05955</name>
</gene>
<dbReference type="Proteomes" id="UP000182278">
    <property type="component" value="Unassembled WGS sequence"/>
</dbReference>
<dbReference type="InterPro" id="IPR013022">
    <property type="entry name" value="Xyl_isomerase-like_TIM-brl"/>
</dbReference>
<dbReference type="Pfam" id="PF01261">
    <property type="entry name" value="AP_endonuc_2"/>
    <property type="match status" value="1"/>
</dbReference>
<dbReference type="GO" id="GO:0016853">
    <property type="term" value="F:isomerase activity"/>
    <property type="evidence" value="ECO:0007669"/>
    <property type="project" value="UniProtKB-KW"/>
</dbReference>
<evidence type="ECO:0000313" key="3">
    <source>
        <dbReference type="Proteomes" id="UP000182278"/>
    </source>
</evidence>
<dbReference type="InterPro" id="IPR036237">
    <property type="entry name" value="Xyl_isomerase-like_sf"/>
</dbReference>
<dbReference type="PANTHER" id="PTHR12110">
    <property type="entry name" value="HYDROXYPYRUVATE ISOMERASE"/>
    <property type="match status" value="1"/>
</dbReference>